<dbReference type="AlphaFoldDB" id="A0A1H0KV42"/>
<evidence type="ECO:0000256" key="1">
    <source>
        <dbReference type="SAM" id="Phobius"/>
    </source>
</evidence>
<protein>
    <submittedName>
        <fullName evidence="2">Uncharacterized protein</fullName>
    </submittedName>
</protein>
<sequence length="34" mass="3664">MNQRWAQIGGTVSFAEFTVIFTALAVVRLAGLVP</sequence>
<reference evidence="3" key="1">
    <citation type="submission" date="2016-10" db="EMBL/GenBank/DDBJ databases">
        <authorList>
            <person name="Varghese N."/>
            <person name="Submissions S."/>
        </authorList>
    </citation>
    <scope>NUCLEOTIDE SEQUENCE [LARGE SCALE GENOMIC DNA]</scope>
    <source>
        <strain evidence="3">BL47</strain>
    </source>
</reference>
<keyword evidence="1" id="KW-0812">Transmembrane</keyword>
<keyword evidence="1" id="KW-1133">Transmembrane helix</keyword>
<evidence type="ECO:0000313" key="3">
    <source>
        <dbReference type="Proteomes" id="UP000198704"/>
    </source>
</evidence>
<keyword evidence="3" id="KW-1185">Reference proteome</keyword>
<dbReference type="Proteomes" id="UP000198704">
    <property type="component" value="Unassembled WGS sequence"/>
</dbReference>
<evidence type="ECO:0000313" key="2">
    <source>
        <dbReference type="EMBL" id="SDO59643.1"/>
    </source>
</evidence>
<accession>A0A1H0KV42</accession>
<gene>
    <name evidence="2" type="ORF">SAMN05216360_12922</name>
</gene>
<organism evidence="2 3">
    <name type="scientific">Methylobacterium phyllostachyos</name>
    <dbReference type="NCBI Taxonomy" id="582672"/>
    <lineage>
        <taxon>Bacteria</taxon>
        <taxon>Pseudomonadati</taxon>
        <taxon>Pseudomonadota</taxon>
        <taxon>Alphaproteobacteria</taxon>
        <taxon>Hyphomicrobiales</taxon>
        <taxon>Methylobacteriaceae</taxon>
        <taxon>Methylobacterium</taxon>
    </lineage>
</organism>
<feature type="transmembrane region" description="Helical" evidence="1">
    <location>
        <begin position="12"/>
        <end position="33"/>
    </location>
</feature>
<name>A0A1H0KV42_9HYPH</name>
<dbReference type="EMBL" id="FNHS01000029">
    <property type="protein sequence ID" value="SDO59643.1"/>
    <property type="molecule type" value="Genomic_DNA"/>
</dbReference>
<proteinExistence type="predicted"/>
<keyword evidence="1" id="KW-0472">Membrane</keyword>